<evidence type="ECO:0000313" key="2">
    <source>
        <dbReference type="EMBL" id="KRK03746.1"/>
    </source>
</evidence>
<accession>A0A0R1E7Y4</accession>
<gene>
    <name evidence="2" type="primary">Dyak\GE28836</name>
    <name evidence="2" type="synonym">GE28836</name>
    <name evidence="2" type="ORF">Dyak_GE28836</name>
</gene>
<dbReference type="EMBL" id="CM000160">
    <property type="protein sequence ID" value="KRK03746.1"/>
    <property type="molecule type" value="Genomic_DNA"/>
</dbReference>
<organism evidence="2 3">
    <name type="scientific">Drosophila yakuba</name>
    <name type="common">Fruit fly</name>
    <dbReference type="NCBI Taxonomy" id="7245"/>
    <lineage>
        <taxon>Eukaryota</taxon>
        <taxon>Metazoa</taxon>
        <taxon>Ecdysozoa</taxon>
        <taxon>Arthropoda</taxon>
        <taxon>Hexapoda</taxon>
        <taxon>Insecta</taxon>
        <taxon>Pterygota</taxon>
        <taxon>Neoptera</taxon>
        <taxon>Endopterygota</taxon>
        <taxon>Diptera</taxon>
        <taxon>Brachycera</taxon>
        <taxon>Muscomorpha</taxon>
        <taxon>Ephydroidea</taxon>
        <taxon>Drosophilidae</taxon>
        <taxon>Drosophila</taxon>
        <taxon>Sophophora</taxon>
    </lineage>
</organism>
<feature type="signal peptide" evidence="1">
    <location>
        <begin position="1"/>
        <end position="21"/>
    </location>
</feature>
<evidence type="ECO:0008006" key="4">
    <source>
        <dbReference type="Google" id="ProtNLM"/>
    </source>
</evidence>
<dbReference type="SMR" id="A0A0R1E7Y4"/>
<dbReference type="AlphaFoldDB" id="A0A0R1E7Y4"/>
<dbReference type="Gene3D" id="2.40.128.20">
    <property type="match status" value="1"/>
</dbReference>
<evidence type="ECO:0000313" key="3">
    <source>
        <dbReference type="Proteomes" id="UP000002282"/>
    </source>
</evidence>
<protein>
    <recommendedName>
        <fullName evidence="4">Lipocalin/cytosolic fatty-acid binding domain-containing protein</fullName>
    </recommendedName>
</protein>
<dbReference type="SUPFAM" id="SSF50814">
    <property type="entry name" value="Lipocalins"/>
    <property type="match status" value="1"/>
</dbReference>
<reference evidence="2 3" key="2">
    <citation type="journal article" date="2007" name="PLoS Biol.">
        <title>Principles of genome evolution in the Drosophila melanogaster species group.</title>
        <authorList>
            <person name="Ranz J.M."/>
            <person name="Maurin D."/>
            <person name="Chan Y.S."/>
            <person name="von Grotthuss M."/>
            <person name="Hillier L.W."/>
            <person name="Roote J."/>
            <person name="Ashburner M."/>
            <person name="Bergman C.M."/>
        </authorList>
    </citation>
    <scope>NUCLEOTIDE SEQUENCE [LARGE SCALE GENOMIC DNA]</scope>
    <source>
        <strain evidence="3">Tai18E2 / Tucson 14021-0261.01</strain>
    </source>
</reference>
<keyword evidence="1" id="KW-0732">Signal</keyword>
<proteinExistence type="predicted"/>
<dbReference type="InterPro" id="IPR012674">
    <property type="entry name" value="Calycin"/>
</dbReference>
<evidence type="ECO:0000256" key="1">
    <source>
        <dbReference type="SAM" id="SignalP"/>
    </source>
</evidence>
<reference evidence="2 3" key="1">
    <citation type="journal article" date="2007" name="Nature">
        <title>Evolution of genes and genomes on the Drosophila phylogeny.</title>
        <authorList>
            <consortium name="Drosophila 12 Genomes Consortium"/>
            <person name="Clark A.G."/>
            <person name="Eisen M.B."/>
            <person name="Smith D.R."/>
            <person name="Bergman C.M."/>
            <person name="Oliver B."/>
            <person name="Markow T.A."/>
            <person name="Kaufman T.C."/>
            <person name="Kellis M."/>
            <person name="Gelbart W."/>
            <person name="Iyer V.N."/>
            <person name="Pollard D.A."/>
            <person name="Sackton T.B."/>
            <person name="Larracuente A.M."/>
            <person name="Singh N.D."/>
            <person name="Abad J.P."/>
            <person name="Abt D.N."/>
            <person name="Adryan B."/>
            <person name="Aguade M."/>
            <person name="Akashi H."/>
            <person name="Anderson W.W."/>
            <person name="Aquadro C.F."/>
            <person name="Ardell D.H."/>
            <person name="Arguello R."/>
            <person name="Artieri C.G."/>
            <person name="Barbash D.A."/>
            <person name="Barker D."/>
            <person name="Barsanti P."/>
            <person name="Batterham P."/>
            <person name="Batzoglou S."/>
            <person name="Begun D."/>
            <person name="Bhutkar A."/>
            <person name="Blanco E."/>
            <person name="Bosak S.A."/>
            <person name="Bradley R.K."/>
            <person name="Brand A.D."/>
            <person name="Brent M.R."/>
            <person name="Brooks A.N."/>
            <person name="Brown R.H."/>
            <person name="Butlin R.K."/>
            <person name="Caggese C."/>
            <person name="Calvi B.R."/>
            <person name="Bernardo de Carvalho A."/>
            <person name="Caspi A."/>
            <person name="Castrezana S."/>
            <person name="Celniker S.E."/>
            <person name="Chang J.L."/>
            <person name="Chapple C."/>
            <person name="Chatterji S."/>
            <person name="Chinwalla A."/>
            <person name="Civetta A."/>
            <person name="Clifton S.W."/>
            <person name="Comeron J.M."/>
            <person name="Costello J.C."/>
            <person name="Coyne J.A."/>
            <person name="Daub J."/>
            <person name="David R.G."/>
            <person name="Delcher A.L."/>
            <person name="Delehaunty K."/>
            <person name="Do C.B."/>
            <person name="Ebling H."/>
            <person name="Edwards K."/>
            <person name="Eickbush T."/>
            <person name="Evans J.D."/>
            <person name="Filipski A."/>
            <person name="Findeiss S."/>
            <person name="Freyhult E."/>
            <person name="Fulton L."/>
            <person name="Fulton R."/>
            <person name="Garcia A.C."/>
            <person name="Gardiner A."/>
            <person name="Garfield D.A."/>
            <person name="Garvin B.E."/>
            <person name="Gibson G."/>
            <person name="Gilbert D."/>
            <person name="Gnerre S."/>
            <person name="Godfrey J."/>
            <person name="Good R."/>
            <person name="Gotea V."/>
            <person name="Gravely B."/>
            <person name="Greenberg A.J."/>
            <person name="Griffiths-Jones S."/>
            <person name="Gross S."/>
            <person name="Guigo R."/>
            <person name="Gustafson E.A."/>
            <person name="Haerty W."/>
            <person name="Hahn M.W."/>
            <person name="Halligan D.L."/>
            <person name="Halpern A.L."/>
            <person name="Halter G.M."/>
            <person name="Han M.V."/>
            <person name="Heger A."/>
            <person name="Hillier L."/>
            <person name="Hinrichs A.S."/>
            <person name="Holmes I."/>
            <person name="Hoskins R.A."/>
            <person name="Hubisz M.J."/>
            <person name="Hultmark D."/>
            <person name="Huntley M.A."/>
            <person name="Jaffe D.B."/>
            <person name="Jagadeeshan S."/>
            <person name="Jeck W.R."/>
            <person name="Johnson J."/>
            <person name="Jones C.D."/>
            <person name="Jordan W.C."/>
            <person name="Karpen G.H."/>
            <person name="Kataoka E."/>
            <person name="Keightley P.D."/>
            <person name="Kheradpour P."/>
            <person name="Kirkness E.F."/>
            <person name="Koerich L.B."/>
            <person name="Kristiansen K."/>
            <person name="Kudrna D."/>
            <person name="Kulathinal R.J."/>
            <person name="Kumar S."/>
            <person name="Kwok R."/>
            <person name="Lander E."/>
            <person name="Langley C.H."/>
            <person name="Lapoint R."/>
            <person name="Lazzaro B.P."/>
            <person name="Lee S.J."/>
            <person name="Levesque L."/>
            <person name="Li R."/>
            <person name="Lin C.F."/>
            <person name="Lin M.F."/>
            <person name="Lindblad-Toh K."/>
            <person name="Llopart A."/>
            <person name="Long M."/>
            <person name="Low L."/>
            <person name="Lozovsky E."/>
            <person name="Lu J."/>
            <person name="Luo M."/>
            <person name="Machado C.A."/>
            <person name="Makalowski W."/>
            <person name="Marzo M."/>
            <person name="Matsuda M."/>
            <person name="Matzkin L."/>
            <person name="McAllister B."/>
            <person name="McBride C.S."/>
            <person name="McKernan B."/>
            <person name="McKernan K."/>
            <person name="Mendez-Lago M."/>
            <person name="Minx P."/>
            <person name="Mollenhauer M.U."/>
            <person name="Montooth K."/>
            <person name="Mount S.M."/>
            <person name="Mu X."/>
            <person name="Myers E."/>
            <person name="Negre B."/>
            <person name="Newfeld S."/>
            <person name="Nielsen R."/>
            <person name="Noor M.A."/>
            <person name="O'Grady P."/>
            <person name="Pachter L."/>
            <person name="Papaceit M."/>
            <person name="Parisi M.J."/>
            <person name="Parisi M."/>
            <person name="Parts L."/>
            <person name="Pedersen J.S."/>
            <person name="Pesole G."/>
            <person name="Phillippy A.M."/>
            <person name="Ponting C.P."/>
            <person name="Pop M."/>
            <person name="Porcelli D."/>
            <person name="Powell J.R."/>
            <person name="Prohaska S."/>
            <person name="Pruitt K."/>
            <person name="Puig M."/>
            <person name="Quesneville H."/>
            <person name="Ram K.R."/>
            <person name="Rand D."/>
            <person name="Rasmussen M.D."/>
            <person name="Reed L.K."/>
            <person name="Reenan R."/>
            <person name="Reily A."/>
            <person name="Remington K.A."/>
            <person name="Rieger T.T."/>
            <person name="Ritchie M.G."/>
            <person name="Robin C."/>
            <person name="Rogers Y.H."/>
            <person name="Rohde C."/>
            <person name="Rozas J."/>
            <person name="Rubenfield M.J."/>
            <person name="Ruiz A."/>
            <person name="Russo S."/>
            <person name="Salzberg S.L."/>
            <person name="Sanchez-Gracia A."/>
            <person name="Saranga D.J."/>
            <person name="Sato H."/>
            <person name="Schaeffer S.W."/>
            <person name="Schatz M.C."/>
            <person name="Schlenke T."/>
            <person name="Schwartz R."/>
            <person name="Segarra C."/>
            <person name="Singh R.S."/>
            <person name="Sirot L."/>
            <person name="Sirota M."/>
            <person name="Sisneros N.B."/>
            <person name="Smith C.D."/>
            <person name="Smith T.F."/>
            <person name="Spieth J."/>
            <person name="Stage D.E."/>
            <person name="Stark A."/>
            <person name="Stephan W."/>
            <person name="Strausberg R.L."/>
            <person name="Strempel S."/>
            <person name="Sturgill D."/>
            <person name="Sutton G."/>
            <person name="Sutton G.G."/>
            <person name="Tao W."/>
            <person name="Teichmann S."/>
            <person name="Tobari Y.N."/>
            <person name="Tomimura Y."/>
            <person name="Tsolas J.M."/>
            <person name="Valente V.L."/>
            <person name="Venter E."/>
            <person name="Venter J.C."/>
            <person name="Vicario S."/>
            <person name="Vieira F.G."/>
            <person name="Vilella A.J."/>
            <person name="Villasante A."/>
            <person name="Walenz B."/>
            <person name="Wang J."/>
            <person name="Wasserman M."/>
            <person name="Watts T."/>
            <person name="Wilson D."/>
            <person name="Wilson R.K."/>
            <person name="Wing R.A."/>
            <person name="Wolfner M.F."/>
            <person name="Wong A."/>
            <person name="Wong G.K."/>
            <person name="Wu C.I."/>
            <person name="Wu G."/>
            <person name="Yamamoto D."/>
            <person name="Yang H.P."/>
            <person name="Yang S.P."/>
            <person name="Yorke J.A."/>
            <person name="Yoshida K."/>
            <person name="Zdobnov E."/>
            <person name="Zhang P."/>
            <person name="Zhang Y."/>
            <person name="Zimin A.V."/>
            <person name="Baldwin J."/>
            <person name="Abdouelleil A."/>
            <person name="Abdulkadir J."/>
            <person name="Abebe A."/>
            <person name="Abera B."/>
            <person name="Abreu J."/>
            <person name="Acer S.C."/>
            <person name="Aftuck L."/>
            <person name="Alexander A."/>
            <person name="An P."/>
            <person name="Anderson E."/>
            <person name="Anderson S."/>
            <person name="Arachi H."/>
            <person name="Azer M."/>
            <person name="Bachantsang P."/>
            <person name="Barry A."/>
            <person name="Bayul T."/>
            <person name="Berlin A."/>
            <person name="Bessette D."/>
            <person name="Bloom T."/>
            <person name="Blye J."/>
            <person name="Boguslavskiy L."/>
            <person name="Bonnet C."/>
            <person name="Boukhgalter B."/>
            <person name="Bourzgui I."/>
            <person name="Brown A."/>
            <person name="Cahill P."/>
            <person name="Channer S."/>
            <person name="Cheshatsang Y."/>
            <person name="Chuda L."/>
            <person name="Citroen M."/>
            <person name="Collymore A."/>
            <person name="Cooke P."/>
            <person name="Costello M."/>
            <person name="D'Aco K."/>
            <person name="Daza R."/>
            <person name="De Haan G."/>
            <person name="DeGray S."/>
            <person name="DeMaso C."/>
            <person name="Dhargay N."/>
            <person name="Dooley K."/>
            <person name="Dooley E."/>
            <person name="Doricent M."/>
            <person name="Dorje P."/>
            <person name="Dorjee K."/>
            <person name="Dupes A."/>
            <person name="Elong R."/>
            <person name="Falk J."/>
            <person name="Farina A."/>
            <person name="Faro S."/>
            <person name="Ferguson D."/>
            <person name="Fisher S."/>
            <person name="Foley C.D."/>
            <person name="Franke A."/>
            <person name="Friedrich D."/>
            <person name="Gadbois L."/>
            <person name="Gearin G."/>
            <person name="Gearin C.R."/>
            <person name="Giannoukos G."/>
            <person name="Goode T."/>
            <person name="Graham J."/>
            <person name="Grandbois E."/>
            <person name="Grewal S."/>
            <person name="Gyaltsen K."/>
            <person name="Hafez N."/>
            <person name="Hagos B."/>
            <person name="Hall J."/>
            <person name="Henson C."/>
            <person name="Hollinger A."/>
            <person name="Honan T."/>
            <person name="Huard M.D."/>
            <person name="Hughes L."/>
            <person name="Hurhula B."/>
            <person name="Husby M.E."/>
            <person name="Kamat A."/>
            <person name="Kanga B."/>
            <person name="Kashin S."/>
            <person name="Khazanovich D."/>
            <person name="Kisner P."/>
            <person name="Lance K."/>
            <person name="Lara M."/>
            <person name="Lee W."/>
            <person name="Lennon N."/>
            <person name="Letendre F."/>
            <person name="LeVine R."/>
            <person name="Lipovsky A."/>
            <person name="Liu X."/>
            <person name="Liu J."/>
            <person name="Liu S."/>
            <person name="Lokyitsang T."/>
            <person name="Lokyitsang Y."/>
            <person name="Lubonja R."/>
            <person name="Lui A."/>
            <person name="MacDonald P."/>
            <person name="Magnisalis V."/>
            <person name="Maru K."/>
            <person name="Matthews C."/>
            <person name="McCusker W."/>
            <person name="McDonough S."/>
            <person name="Mehta T."/>
            <person name="Meldrim J."/>
            <person name="Meneus L."/>
            <person name="Mihai O."/>
            <person name="Mihalev A."/>
            <person name="Mihova T."/>
            <person name="Mittelman R."/>
            <person name="Mlenga V."/>
            <person name="Montmayeur A."/>
            <person name="Mulrain L."/>
            <person name="Navidi A."/>
            <person name="Naylor J."/>
            <person name="Negash T."/>
            <person name="Nguyen T."/>
            <person name="Nguyen N."/>
            <person name="Nicol R."/>
            <person name="Norbu C."/>
            <person name="Norbu N."/>
            <person name="Novod N."/>
            <person name="O'Neill B."/>
            <person name="Osman S."/>
            <person name="Markiewicz E."/>
            <person name="Oyono O.L."/>
            <person name="Patti C."/>
            <person name="Phunkhang P."/>
            <person name="Pierre F."/>
            <person name="Priest M."/>
            <person name="Raghuraman S."/>
            <person name="Rege F."/>
            <person name="Reyes R."/>
            <person name="Rise C."/>
            <person name="Rogov P."/>
            <person name="Ross K."/>
            <person name="Ryan E."/>
            <person name="Settipalli S."/>
            <person name="Shea T."/>
            <person name="Sherpa N."/>
            <person name="Shi L."/>
            <person name="Shih D."/>
            <person name="Sparrow T."/>
            <person name="Spaulding J."/>
            <person name="Stalker J."/>
            <person name="Stange-Thomann N."/>
            <person name="Stavropoulos S."/>
            <person name="Stone C."/>
            <person name="Strader C."/>
            <person name="Tesfaye S."/>
            <person name="Thomson T."/>
            <person name="Thoulutsang Y."/>
            <person name="Thoulutsang D."/>
            <person name="Topham K."/>
            <person name="Topping I."/>
            <person name="Tsamla T."/>
            <person name="Vassiliev H."/>
            <person name="Vo A."/>
            <person name="Wangchuk T."/>
            <person name="Wangdi T."/>
            <person name="Weiand M."/>
            <person name="Wilkinson J."/>
            <person name="Wilson A."/>
            <person name="Yadav S."/>
            <person name="Young G."/>
            <person name="Yu Q."/>
            <person name="Zembek L."/>
            <person name="Zhong D."/>
            <person name="Zimmer A."/>
            <person name="Zwirko Z."/>
            <person name="Jaffe D.B."/>
            <person name="Alvarez P."/>
            <person name="Brockman W."/>
            <person name="Butler J."/>
            <person name="Chin C."/>
            <person name="Gnerre S."/>
            <person name="Grabherr M."/>
            <person name="Kleber M."/>
            <person name="Mauceli E."/>
            <person name="MacCallum I."/>
        </authorList>
    </citation>
    <scope>NUCLEOTIDE SEQUENCE [LARGE SCALE GENOMIC DNA]</scope>
    <source>
        <strain evidence="3">Tai18E2 / Tucson 14021-0261.01</strain>
    </source>
</reference>
<dbReference type="OrthoDB" id="7816615at2759"/>
<dbReference type="Proteomes" id="UP000002282">
    <property type="component" value="Chromosome 3R"/>
</dbReference>
<dbReference type="KEGG" id="dya:Dyak_GE28836"/>
<name>A0A0R1E7Y4_DROYA</name>
<feature type="chain" id="PRO_5006403293" description="Lipocalin/cytosolic fatty-acid binding domain-containing protein" evidence="1">
    <location>
        <begin position="22"/>
        <end position="234"/>
    </location>
</feature>
<keyword evidence="3" id="KW-1185">Reference proteome</keyword>
<sequence>MKDQVFIPSLLLALCICGIEAIVLPRLPENIQDFKCEDDDIGFKFNLTDFAGDWYEALRLPNVPGMECLNVSIPSEVKDNKLSLDLNYVTILNSSWTLSREAVSFPWNNSTQYGIFHPDASEVSYKLVTTDYVSIAVVCGYGKNSVIPILKLFTRDREVSEEIVDLINTQAEQYGYSSLIYWEKQSLEECREPSGPVVGYLDCSVLTYFQLSIVQVRVLRKQDISPYRCTCKCR</sequence>